<evidence type="ECO:0000256" key="4">
    <source>
        <dbReference type="ARBA" id="ARBA00022692"/>
    </source>
</evidence>
<dbReference type="InterPro" id="IPR008969">
    <property type="entry name" value="CarboxyPept-like_regulatory"/>
</dbReference>
<reference evidence="12 13" key="1">
    <citation type="submission" date="2024-06" db="EMBL/GenBank/DDBJ databases">
        <title>Chitinophaga defluvii sp. nov., isolated from municipal sewage.</title>
        <authorList>
            <person name="Zhang L."/>
        </authorList>
    </citation>
    <scope>NUCLEOTIDE SEQUENCE [LARGE SCALE GENOMIC DNA]</scope>
    <source>
        <strain evidence="12 13">H8</strain>
    </source>
</reference>
<accession>A0ABV2TAD2</accession>
<feature type="domain" description="TonB-dependent receptor plug" evidence="11">
    <location>
        <begin position="249"/>
        <end position="354"/>
    </location>
</feature>
<keyword evidence="12" id="KW-0675">Receptor</keyword>
<dbReference type="Pfam" id="PF00593">
    <property type="entry name" value="TonB_dep_Rec_b-barrel"/>
    <property type="match status" value="1"/>
</dbReference>
<comment type="subcellular location">
    <subcellularLocation>
        <location evidence="1 8">Cell outer membrane</location>
        <topology evidence="1 8">Multi-pass membrane protein</topology>
    </subcellularLocation>
</comment>
<dbReference type="NCBIfam" id="TIGR04057">
    <property type="entry name" value="SusC_RagA_signa"/>
    <property type="match status" value="1"/>
</dbReference>
<dbReference type="Gene3D" id="2.170.130.10">
    <property type="entry name" value="TonB-dependent receptor, plug domain"/>
    <property type="match status" value="1"/>
</dbReference>
<dbReference type="InterPro" id="IPR037066">
    <property type="entry name" value="Plug_dom_sf"/>
</dbReference>
<protein>
    <submittedName>
        <fullName evidence="12">TonB-dependent receptor</fullName>
    </submittedName>
</protein>
<dbReference type="EMBL" id="JBEXAC010000002">
    <property type="protein sequence ID" value="MET6999968.1"/>
    <property type="molecule type" value="Genomic_DNA"/>
</dbReference>
<evidence type="ECO:0000256" key="9">
    <source>
        <dbReference type="RuleBase" id="RU003357"/>
    </source>
</evidence>
<dbReference type="PROSITE" id="PS52016">
    <property type="entry name" value="TONB_DEPENDENT_REC_3"/>
    <property type="match status" value="1"/>
</dbReference>
<dbReference type="InterPro" id="IPR012910">
    <property type="entry name" value="Plug_dom"/>
</dbReference>
<keyword evidence="2 8" id="KW-0813">Transport</keyword>
<comment type="similarity">
    <text evidence="8 9">Belongs to the TonB-dependent receptor family.</text>
</comment>
<evidence type="ECO:0000313" key="13">
    <source>
        <dbReference type="Proteomes" id="UP001549749"/>
    </source>
</evidence>
<dbReference type="InterPro" id="IPR039426">
    <property type="entry name" value="TonB-dep_rcpt-like"/>
</dbReference>
<dbReference type="SUPFAM" id="SSF56935">
    <property type="entry name" value="Porins"/>
    <property type="match status" value="1"/>
</dbReference>
<evidence type="ECO:0000256" key="1">
    <source>
        <dbReference type="ARBA" id="ARBA00004571"/>
    </source>
</evidence>
<comment type="caution">
    <text evidence="12">The sequence shown here is derived from an EMBL/GenBank/DDBJ whole genome shotgun (WGS) entry which is preliminary data.</text>
</comment>
<evidence type="ECO:0000256" key="6">
    <source>
        <dbReference type="ARBA" id="ARBA00023136"/>
    </source>
</evidence>
<evidence type="ECO:0000259" key="11">
    <source>
        <dbReference type="Pfam" id="PF07715"/>
    </source>
</evidence>
<gene>
    <name evidence="12" type="ORF">ABR189_21445</name>
</gene>
<name>A0ABV2TAD2_9BACT</name>
<dbReference type="InterPro" id="IPR036942">
    <property type="entry name" value="Beta-barrel_TonB_sf"/>
</dbReference>
<dbReference type="RefSeq" id="WP_354662529.1">
    <property type="nucleotide sequence ID" value="NZ_JBEXAC010000002.1"/>
</dbReference>
<evidence type="ECO:0000313" key="12">
    <source>
        <dbReference type="EMBL" id="MET6999968.1"/>
    </source>
</evidence>
<evidence type="ECO:0000259" key="10">
    <source>
        <dbReference type="Pfam" id="PF00593"/>
    </source>
</evidence>
<dbReference type="Gene3D" id="2.40.170.20">
    <property type="entry name" value="TonB-dependent receptor, beta-barrel domain"/>
    <property type="match status" value="1"/>
</dbReference>
<dbReference type="Pfam" id="PF07715">
    <property type="entry name" value="Plug"/>
    <property type="match status" value="1"/>
</dbReference>
<dbReference type="NCBIfam" id="TIGR04056">
    <property type="entry name" value="OMP_RagA_SusC"/>
    <property type="match status" value="1"/>
</dbReference>
<keyword evidence="13" id="KW-1185">Reference proteome</keyword>
<evidence type="ECO:0000256" key="3">
    <source>
        <dbReference type="ARBA" id="ARBA00022452"/>
    </source>
</evidence>
<dbReference type="InterPro" id="IPR000531">
    <property type="entry name" value="Beta-barrel_TonB"/>
</dbReference>
<evidence type="ECO:0000256" key="5">
    <source>
        <dbReference type="ARBA" id="ARBA00023077"/>
    </source>
</evidence>
<sequence>MRERLLRCRRRWMLVILLCVSQYTWAGVWQDVPQTQDRQGSDKGKEKTLLQLLKEIHKTYKIDLLYEAKKLPNVKVNFNPAQYRKIDEMLKALLAPLGLDAQSVQPNTWAIVPIEDKSARNNRHEAGKEEEHKTAAQLMALSKAGNITFSGYGDSMRVMKIRGRIVDETNEGLPGTNILIKGENKGTYAAGDGSFSLETSMGKTLVISLIGYDTKEIRVTADWLQDVVLTASNKALSEIVVVGYGTQRKSQVTTAISSVKAAEIASVSSGRIEQALQGRTAGVNVLPASGSPGSAMRVRIRGTGSNGAAEPLYIVDGMRAGGIEYLDPSEIAAIEVLKDAASAAIYGAEGANGVVMVTTKTGRRDGSSEITYSMQMGRQSIKNPMPLMNVQQYGSYLKAANTDNRPTDEEIAAAGSGTNWMEQILQTAPMQRHALTFTGGTEKSSYLIGGTLFSQNGIIGGDKARFDRYTVRINTDHKMRSWLTIGNRLSYAHFARKGVTEDSEFGGVISNAILFDPLTPPVYTGTLPKHVTDALEKGHPLVRNSAGQYYGISKYVFGEIGNPLAQMAITHNNTTQNKVVGNIYAEIEPVPDVKVTTRFGIDAAFQRNHGWNPSFWFSSERLNTVAGVFDLNENFMNWQWENFATYHRNIGTHDLTALIGMSSIKHMYNRLNGTSSGMLKEEDKFGFSDFTQDENDLIGGIQNATTLVSYYGRLAYAYQDRYLLNITVRRDGASILPPHNQWATFPSVSAGWVISNESFFYDMPLDYLKLRASWGLNGSLSNLAIGQWASLVTTQGLRYPDANGNFLVAAEPDGIANPDLKWESSEQIDVGLDLALLENKLNLTLDYYRKTTRDLITPGTAPNPVGNPLRFVNGGNVENRGIEVELSYRNDERAFKYEITGNLATVKNKVTFLTPNINRISGAMVGTGWTATFFEKDQPIWYFRGYKTAGIFQDQAQIEEYIGKGGITGYTPKPGEPIVVDVNKDGKISPDDQTYIGSPYPKLIYGGRINLAYKGFDLIVFIQGQSGNDILMGLNRVDRATGNKPAFFYDKQWTGPGSTNKWFAPNTNSPFIYNSDMMLFNGSYARIRQLQLGYTLPDELIKKLKIKNARVYVSLDDFFTFTRYPGMDPEAGSINNNSLGIDRGVYPIPRKVLGGLSFSF</sequence>
<dbReference type="InterPro" id="IPR023997">
    <property type="entry name" value="TonB-dep_OMP_SusC/RagA_CS"/>
</dbReference>
<dbReference type="Pfam" id="PF13715">
    <property type="entry name" value="CarbopepD_reg_2"/>
    <property type="match status" value="1"/>
</dbReference>
<keyword evidence="3 8" id="KW-1134">Transmembrane beta strand</keyword>
<dbReference type="Proteomes" id="UP001549749">
    <property type="component" value="Unassembled WGS sequence"/>
</dbReference>
<keyword evidence="5 9" id="KW-0798">TonB box</keyword>
<evidence type="ECO:0000256" key="8">
    <source>
        <dbReference type="PROSITE-ProRule" id="PRU01360"/>
    </source>
</evidence>
<feature type="domain" description="TonB-dependent receptor-like beta-barrel" evidence="10">
    <location>
        <begin position="620"/>
        <end position="942"/>
    </location>
</feature>
<keyword evidence="4 8" id="KW-0812">Transmembrane</keyword>
<evidence type="ECO:0000256" key="7">
    <source>
        <dbReference type="ARBA" id="ARBA00023237"/>
    </source>
</evidence>
<proteinExistence type="inferred from homology"/>
<keyword evidence="7 8" id="KW-0998">Cell outer membrane</keyword>
<organism evidence="12 13">
    <name type="scientific">Chitinophaga defluvii</name>
    <dbReference type="NCBI Taxonomy" id="3163343"/>
    <lineage>
        <taxon>Bacteria</taxon>
        <taxon>Pseudomonadati</taxon>
        <taxon>Bacteroidota</taxon>
        <taxon>Chitinophagia</taxon>
        <taxon>Chitinophagales</taxon>
        <taxon>Chitinophagaceae</taxon>
        <taxon>Chitinophaga</taxon>
    </lineage>
</organism>
<dbReference type="InterPro" id="IPR023996">
    <property type="entry name" value="TonB-dep_OMP_SusC/RagA"/>
</dbReference>
<keyword evidence="6 8" id="KW-0472">Membrane</keyword>
<dbReference type="SUPFAM" id="SSF49464">
    <property type="entry name" value="Carboxypeptidase regulatory domain-like"/>
    <property type="match status" value="1"/>
</dbReference>
<evidence type="ECO:0000256" key="2">
    <source>
        <dbReference type="ARBA" id="ARBA00022448"/>
    </source>
</evidence>